<dbReference type="Gene3D" id="2.120.10.30">
    <property type="entry name" value="TolB, C-terminal domain"/>
    <property type="match status" value="1"/>
</dbReference>
<organism evidence="1 2">
    <name type="scientific">Holothuria leucospilota</name>
    <name type="common">Black long sea cucumber</name>
    <name type="synonym">Mertensiothuria leucospilota</name>
    <dbReference type="NCBI Taxonomy" id="206669"/>
    <lineage>
        <taxon>Eukaryota</taxon>
        <taxon>Metazoa</taxon>
        <taxon>Echinodermata</taxon>
        <taxon>Eleutherozoa</taxon>
        <taxon>Echinozoa</taxon>
        <taxon>Holothuroidea</taxon>
        <taxon>Aspidochirotacea</taxon>
        <taxon>Aspidochirotida</taxon>
        <taxon>Holothuriidae</taxon>
        <taxon>Holothuria</taxon>
    </lineage>
</organism>
<dbReference type="OrthoDB" id="8883818at2759"/>
<protein>
    <submittedName>
        <fullName evidence="1">Uncharacterized protein</fullName>
    </submittedName>
</protein>
<accession>A0A9Q1BTT8</accession>
<dbReference type="SUPFAM" id="SSF101898">
    <property type="entry name" value="NHL repeat"/>
    <property type="match status" value="1"/>
</dbReference>
<comment type="caution">
    <text evidence="1">The sequence shown here is derived from an EMBL/GenBank/DDBJ whole genome shotgun (WGS) entry which is preliminary data.</text>
</comment>
<gene>
    <name evidence="1" type="ORF">HOLleu_26223</name>
</gene>
<reference evidence="1" key="1">
    <citation type="submission" date="2021-10" db="EMBL/GenBank/DDBJ databases">
        <title>Tropical sea cucumber genome reveals ecological adaptation and Cuvierian tubules defense mechanism.</title>
        <authorList>
            <person name="Chen T."/>
        </authorList>
    </citation>
    <scope>NUCLEOTIDE SEQUENCE</scope>
    <source>
        <strain evidence="1">Nanhai2018</strain>
        <tissue evidence="1">Muscle</tissue>
    </source>
</reference>
<name>A0A9Q1BTT8_HOLLE</name>
<dbReference type="EMBL" id="JAIZAY010000012">
    <property type="protein sequence ID" value="KAJ8032647.1"/>
    <property type="molecule type" value="Genomic_DNA"/>
</dbReference>
<evidence type="ECO:0000313" key="2">
    <source>
        <dbReference type="Proteomes" id="UP001152320"/>
    </source>
</evidence>
<evidence type="ECO:0000313" key="1">
    <source>
        <dbReference type="EMBL" id="KAJ8032647.1"/>
    </source>
</evidence>
<dbReference type="Proteomes" id="UP001152320">
    <property type="component" value="Chromosome 12"/>
</dbReference>
<proteinExistence type="predicted"/>
<dbReference type="InterPro" id="IPR011042">
    <property type="entry name" value="6-blade_b-propeller_TolB-like"/>
</dbReference>
<sequence length="231" mass="26246">MLKEKILNTGKFRPFRYCKFLSQHKVASVCTPHEIGLYDVRDGSYIKKNISDVINSWPKGRLVKCVATDTFNNHILVGGEDSRDVYVFDDHLNYLQILTLPEMIKWPQDITVSDGHLLVCDYDGKKCFVTTMDGLESKLVGGFMKPNLGGNKFAPTRVCSDKNGFVYVLWESCSQCCIVQYNHDGSQVLTTRMLDGNSHVVTVVETSQEEKLLVATYKTQTVYFYDLITED</sequence>
<keyword evidence="2" id="KW-1185">Reference proteome</keyword>
<dbReference type="AlphaFoldDB" id="A0A9Q1BTT8"/>